<dbReference type="InterPro" id="IPR045281">
    <property type="entry name" value="CONSTANS-like"/>
</dbReference>
<feature type="domain" description="B box-type" evidence="10">
    <location>
        <begin position="53"/>
        <end position="100"/>
    </location>
</feature>
<gene>
    <name evidence="12" type="ORF">OIU85_012830</name>
</gene>
<organism evidence="12 13">
    <name type="scientific">Salix viminalis</name>
    <name type="common">Common osier</name>
    <name type="synonym">Basket willow</name>
    <dbReference type="NCBI Taxonomy" id="40686"/>
    <lineage>
        <taxon>Eukaryota</taxon>
        <taxon>Viridiplantae</taxon>
        <taxon>Streptophyta</taxon>
        <taxon>Embryophyta</taxon>
        <taxon>Tracheophyta</taxon>
        <taxon>Spermatophyta</taxon>
        <taxon>Magnoliopsida</taxon>
        <taxon>eudicotyledons</taxon>
        <taxon>Gunneridae</taxon>
        <taxon>Pentapetalae</taxon>
        <taxon>rosids</taxon>
        <taxon>fabids</taxon>
        <taxon>Malpighiales</taxon>
        <taxon>Salicaceae</taxon>
        <taxon>Saliceae</taxon>
        <taxon>Salix</taxon>
    </lineage>
</organism>
<comment type="subcellular location">
    <subcellularLocation>
        <location evidence="1 8">Nucleus</location>
    </subcellularLocation>
</comment>
<evidence type="ECO:0000259" key="11">
    <source>
        <dbReference type="PROSITE" id="PS51017"/>
    </source>
</evidence>
<dbReference type="InterPro" id="IPR000315">
    <property type="entry name" value="Znf_B-box"/>
</dbReference>
<evidence type="ECO:0000256" key="1">
    <source>
        <dbReference type="ARBA" id="ARBA00004123"/>
    </source>
</evidence>
<comment type="caution">
    <text evidence="12">The sequence shown here is derived from an EMBL/GenBank/DDBJ whole genome shotgun (WGS) entry which is preliminary data.</text>
</comment>
<dbReference type="AlphaFoldDB" id="A0A9Q0NQ70"/>
<dbReference type="SMART" id="SM00336">
    <property type="entry name" value="BBOX"/>
    <property type="match status" value="2"/>
</dbReference>
<dbReference type="OrthoDB" id="153872at2759"/>
<dbReference type="GO" id="GO:0009909">
    <property type="term" value="P:regulation of flower development"/>
    <property type="evidence" value="ECO:0007669"/>
    <property type="project" value="InterPro"/>
</dbReference>
<dbReference type="GO" id="GO:0008270">
    <property type="term" value="F:zinc ion binding"/>
    <property type="evidence" value="ECO:0007669"/>
    <property type="project" value="UniProtKB-KW"/>
</dbReference>
<evidence type="ECO:0000256" key="5">
    <source>
        <dbReference type="ARBA" id="ARBA00022833"/>
    </source>
</evidence>
<name>A0A9Q0NQ70_SALVM</name>
<evidence type="ECO:0000256" key="8">
    <source>
        <dbReference type="PROSITE-ProRule" id="PRU00357"/>
    </source>
</evidence>
<sequence length="402" mass="43566">MSISYLLVLDLLDHNSKPLPHNLEAQNKASYFLNENTTHQKRSFKSSNSSSFMASKLCDSCKSATATLFCRADSAFLCISCDSKIHAANKLASRHARVPVCEVCEQAPAHFTCKADAAALCVTCDRDIHSANPLASRHERVPITPFFDSSSTAHGGGTAVNLLGDRYFDEVDGGGGGDVSREEAEAESWLLPNPGGGTTKGMDGMDLNTGQFVFGSEMDPYLDLDPYVDPKVEVHEQNSSGTTDGVVPVQSNKLGFQVPALVNDNCSFELDFSTGSKSFGGGYGYNSSLSQSVSSSSLDVGVVPDGSTLTDISNSYSSRSVSNGIESANQTVQLSAVDREARVLRYREKRKNRKFEKTIRYASRKAYAETRPRIKGRFAKRTDTEVEVDRSSLYGFGVVPSF</sequence>
<dbReference type="PROSITE" id="PS50119">
    <property type="entry name" value="ZF_BBOX"/>
    <property type="match status" value="2"/>
</dbReference>
<dbReference type="GO" id="GO:0005634">
    <property type="term" value="C:nucleus"/>
    <property type="evidence" value="ECO:0007669"/>
    <property type="project" value="UniProtKB-SubCell"/>
</dbReference>
<dbReference type="CDD" id="cd19821">
    <property type="entry name" value="Bbox1_BBX-like"/>
    <property type="match status" value="2"/>
</dbReference>
<accession>A0A9Q0NQ70</accession>
<dbReference type="PANTHER" id="PTHR31319">
    <property type="entry name" value="ZINC FINGER PROTEIN CONSTANS-LIKE 4"/>
    <property type="match status" value="1"/>
</dbReference>
<evidence type="ECO:0000256" key="9">
    <source>
        <dbReference type="SAM" id="MobiDB-lite"/>
    </source>
</evidence>
<evidence type="ECO:0000256" key="6">
    <source>
        <dbReference type="ARBA" id="ARBA00023242"/>
    </source>
</evidence>
<keyword evidence="5" id="KW-0862">Zinc</keyword>
<feature type="domain" description="CCT" evidence="11">
    <location>
        <begin position="339"/>
        <end position="381"/>
    </location>
</feature>
<dbReference type="GO" id="GO:0003700">
    <property type="term" value="F:DNA-binding transcription factor activity"/>
    <property type="evidence" value="ECO:0007669"/>
    <property type="project" value="TreeGrafter"/>
</dbReference>
<dbReference type="Pfam" id="PF00643">
    <property type="entry name" value="zf-B_box"/>
    <property type="match status" value="1"/>
</dbReference>
<dbReference type="InterPro" id="IPR010402">
    <property type="entry name" value="CCT_domain"/>
</dbReference>
<keyword evidence="6 8" id="KW-0539">Nucleus</keyword>
<dbReference type="GO" id="GO:2000028">
    <property type="term" value="P:regulation of photoperiodism, flowering"/>
    <property type="evidence" value="ECO:0007669"/>
    <property type="project" value="TreeGrafter"/>
</dbReference>
<keyword evidence="3" id="KW-0479">Metal-binding</keyword>
<keyword evidence="4 7" id="KW-0863">Zinc-finger</keyword>
<protein>
    <submittedName>
        <fullName evidence="12">ZINC FINGER PROTEIN CONSTANS-LIKE 4-LIKE</fullName>
    </submittedName>
</protein>
<reference evidence="12 13" key="1">
    <citation type="journal article" date="2023" name="Int. J. Mol. Sci.">
        <title>De Novo Assembly and Annotation of 11 Diverse Shrub Willow (Salix) Genomes Reveals Novel Gene Organization in Sex-Linked Regions.</title>
        <authorList>
            <person name="Hyden B."/>
            <person name="Feng K."/>
            <person name="Yates T.B."/>
            <person name="Jawdy S."/>
            <person name="Cereghino C."/>
            <person name="Smart L.B."/>
            <person name="Muchero W."/>
        </authorList>
    </citation>
    <scope>NUCLEOTIDE SEQUENCE [LARGE SCALE GENOMIC DNA]</scope>
    <source>
        <tissue evidence="12">Shoot tip</tissue>
    </source>
</reference>
<dbReference type="PANTHER" id="PTHR31319:SF77">
    <property type="entry name" value="ZINC FINGER PROTEIN CONSTANS-LIKE 4"/>
    <property type="match status" value="1"/>
</dbReference>
<proteinExistence type="inferred from homology"/>
<dbReference type="Proteomes" id="UP001151529">
    <property type="component" value="Chromosome 18"/>
</dbReference>
<evidence type="ECO:0000256" key="2">
    <source>
        <dbReference type="ARBA" id="ARBA00010024"/>
    </source>
</evidence>
<evidence type="ECO:0000313" key="13">
    <source>
        <dbReference type="Proteomes" id="UP001151529"/>
    </source>
</evidence>
<dbReference type="InterPro" id="IPR049808">
    <property type="entry name" value="CONSTANS-like_Bbox1"/>
</dbReference>
<dbReference type="Pfam" id="PF06203">
    <property type="entry name" value="CCT"/>
    <property type="match status" value="1"/>
</dbReference>
<dbReference type="EMBL" id="JAPFFL010000017">
    <property type="protein sequence ID" value="KAJ6673859.1"/>
    <property type="molecule type" value="Genomic_DNA"/>
</dbReference>
<feature type="region of interest" description="Disordered" evidence="9">
    <location>
        <begin position="173"/>
        <end position="203"/>
    </location>
</feature>
<dbReference type="PROSITE" id="PS51017">
    <property type="entry name" value="CCT"/>
    <property type="match status" value="1"/>
</dbReference>
<evidence type="ECO:0000256" key="4">
    <source>
        <dbReference type="ARBA" id="ARBA00022771"/>
    </source>
</evidence>
<evidence type="ECO:0000256" key="3">
    <source>
        <dbReference type="ARBA" id="ARBA00022723"/>
    </source>
</evidence>
<evidence type="ECO:0000259" key="10">
    <source>
        <dbReference type="PROSITE" id="PS50119"/>
    </source>
</evidence>
<evidence type="ECO:0000256" key="7">
    <source>
        <dbReference type="PROSITE-ProRule" id="PRU00024"/>
    </source>
</evidence>
<feature type="domain" description="B box-type" evidence="10">
    <location>
        <begin position="96"/>
        <end position="143"/>
    </location>
</feature>
<evidence type="ECO:0000313" key="12">
    <source>
        <dbReference type="EMBL" id="KAJ6673859.1"/>
    </source>
</evidence>
<comment type="similarity">
    <text evidence="2">Belongs to the CONSTANS family.</text>
</comment>
<keyword evidence="13" id="KW-1185">Reference proteome</keyword>